<evidence type="ECO:0000259" key="2">
    <source>
        <dbReference type="PROSITE" id="PS50966"/>
    </source>
</evidence>
<proteinExistence type="predicted"/>
<evidence type="ECO:0000256" key="1">
    <source>
        <dbReference type="PROSITE-ProRule" id="PRU00325"/>
    </source>
</evidence>
<dbReference type="EMBL" id="AOMB01000005">
    <property type="protein sequence ID" value="EMA41451.1"/>
    <property type="molecule type" value="Genomic_DNA"/>
</dbReference>
<accession>M0M6W1</accession>
<evidence type="ECO:0000313" key="3">
    <source>
        <dbReference type="EMBL" id="EMA41451.1"/>
    </source>
</evidence>
<name>M0M6W1_9EURY</name>
<dbReference type="PATRIC" id="fig|1132509.6.peg.318"/>
<keyword evidence="4" id="KW-1185">Reference proteome</keyword>
<dbReference type="PROSITE" id="PS50966">
    <property type="entry name" value="ZF_SWIM"/>
    <property type="match status" value="1"/>
</dbReference>
<sequence length="78" mass="8385">MPGAVRVENTSYGDDSGEHVYVVSVESGIPFDCTCPSWKYHNPEDGCKHMLAVENQPAVLMASSSDESPVLADGGERQ</sequence>
<evidence type="ECO:0000313" key="4">
    <source>
        <dbReference type="Proteomes" id="UP000011566"/>
    </source>
</evidence>
<keyword evidence="1" id="KW-0863">Zinc-finger</keyword>
<keyword evidence="1" id="KW-0479">Metal-binding</keyword>
<protein>
    <submittedName>
        <fullName evidence="3">SWIM zinc finger domain protein</fullName>
    </submittedName>
</protein>
<feature type="domain" description="SWIM-type" evidence="2">
    <location>
        <begin position="21"/>
        <end position="58"/>
    </location>
</feature>
<keyword evidence="1" id="KW-0862">Zinc</keyword>
<dbReference type="InterPro" id="IPR007527">
    <property type="entry name" value="Znf_SWIM"/>
</dbReference>
<organism evidence="3 4">
    <name type="scientific">Halococcus hamelinensis 100A6</name>
    <dbReference type="NCBI Taxonomy" id="1132509"/>
    <lineage>
        <taxon>Archaea</taxon>
        <taxon>Methanobacteriati</taxon>
        <taxon>Methanobacteriota</taxon>
        <taxon>Stenosarchaea group</taxon>
        <taxon>Halobacteria</taxon>
        <taxon>Halobacteriales</taxon>
        <taxon>Halococcaceae</taxon>
        <taxon>Halococcus</taxon>
    </lineage>
</organism>
<dbReference type="OrthoDB" id="189856at2157"/>
<dbReference type="Pfam" id="PF04434">
    <property type="entry name" value="SWIM"/>
    <property type="match status" value="1"/>
</dbReference>
<dbReference type="AlphaFoldDB" id="M0M6W1"/>
<dbReference type="GO" id="GO:0008270">
    <property type="term" value="F:zinc ion binding"/>
    <property type="evidence" value="ECO:0007669"/>
    <property type="project" value="UniProtKB-KW"/>
</dbReference>
<comment type="caution">
    <text evidence="3">The sequence shown here is derived from an EMBL/GenBank/DDBJ whole genome shotgun (WGS) entry which is preliminary data.</text>
</comment>
<dbReference type="Proteomes" id="UP000011566">
    <property type="component" value="Unassembled WGS sequence"/>
</dbReference>
<reference evidence="3 4" key="1">
    <citation type="journal article" date="2014" name="PLoS Genet.">
        <title>Phylogenetically driven sequencing of extremely halophilic archaea reveals strategies for static and dynamic osmo-response.</title>
        <authorList>
            <person name="Becker E.A."/>
            <person name="Seitzer P.M."/>
            <person name="Tritt A."/>
            <person name="Larsen D."/>
            <person name="Krusor M."/>
            <person name="Yao A.I."/>
            <person name="Wu D."/>
            <person name="Madern D."/>
            <person name="Eisen J.A."/>
            <person name="Darling A.E."/>
            <person name="Facciotti M.T."/>
        </authorList>
    </citation>
    <scope>NUCLEOTIDE SEQUENCE [LARGE SCALE GENOMIC DNA]</scope>
    <source>
        <strain evidence="3 4">100A6</strain>
    </source>
</reference>
<gene>
    <name evidence="3" type="ORF">C447_01315</name>
</gene>